<feature type="domain" description="C2H2-type" evidence="6">
    <location>
        <begin position="425"/>
        <end position="452"/>
    </location>
</feature>
<dbReference type="Pfam" id="PF00096">
    <property type="entry name" value="zf-C2H2"/>
    <property type="match status" value="3"/>
</dbReference>
<keyword evidence="4" id="KW-0862">Zinc</keyword>
<dbReference type="Gene3D" id="3.30.160.60">
    <property type="entry name" value="Classic Zinc Finger"/>
    <property type="match status" value="7"/>
</dbReference>
<dbReference type="GO" id="GO:0000977">
    <property type="term" value="F:RNA polymerase II transcription regulatory region sequence-specific DNA binding"/>
    <property type="evidence" value="ECO:0007669"/>
    <property type="project" value="TreeGrafter"/>
</dbReference>
<keyword evidence="3 5" id="KW-0863">Zinc-finger</keyword>
<dbReference type="PROSITE" id="PS50157">
    <property type="entry name" value="ZINC_FINGER_C2H2_2"/>
    <property type="match status" value="8"/>
</dbReference>
<feature type="domain" description="C2H2-type" evidence="6">
    <location>
        <begin position="80"/>
        <end position="107"/>
    </location>
</feature>
<dbReference type="EnsemblMetazoa" id="AFAF000799-RA">
    <property type="protein sequence ID" value="AFAF000799-PA"/>
    <property type="gene ID" value="AFAF000799"/>
</dbReference>
<dbReference type="STRING" id="69004.A0A182Q0T3"/>
<protein>
    <recommendedName>
        <fullName evidence="6">C2H2-type domain-containing protein</fullName>
    </recommendedName>
</protein>
<dbReference type="Pfam" id="PF12874">
    <property type="entry name" value="zf-met"/>
    <property type="match status" value="1"/>
</dbReference>
<dbReference type="VEuPathDB" id="VectorBase:AFAF000799"/>
<feature type="domain" description="C2H2-type" evidence="6">
    <location>
        <begin position="453"/>
        <end position="482"/>
    </location>
</feature>
<evidence type="ECO:0000256" key="3">
    <source>
        <dbReference type="ARBA" id="ARBA00022771"/>
    </source>
</evidence>
<name>A0A182Q0T3_9DIPT</name>
<evidence type="ECO:0000313" key="7">
    <source>
        <dbReference type="EnsemblMetazoa" id="AFAF000799-PA"/>
    </source>
</evidence>
<evidence type="ECO:0000256" key="5">
    <source>
        <dbReference type="PROSITE-ProRule" id="PRU00042"/>
    </source>
</evidence>
<proteinExistence type="predicted"/>
<dbReference type="AlphaFoldDB" id="A0A182Q0T3"/>
<dbReference type="InterPro" id="IPR013087">
    <property type="entry name" value="Znf_C2H2_type"/>
</dbReference>
<dbReference type="Proteomes" id="UP000075886">
    <property type="component" value="Unassembled WGS sequence"/>
</dbReference>
<keyword evidence="8" id="KW-1185">Reference proteome</keyword>
<feature type="domain" description="C2H2-type" evidence="6">
    <location>
        <begin position="337"/>
        <end position="365"/>
    </location>
</feature>
<accession>A0A182Q0T3</accession>
<evidence type="ECO:0000313" key="8">
    <source>
        <dbReference type="Proteomes" id="UP000075886"/>
    </source>
</evidence>
<dbReference type="GO" id="GO:0005634">
    <property type="term" value="C:nucleus"/>
    <property type="evidence" value="ECO:0007669"/>
    <property type="project" value="TreeGrafter"/>
</dbReference>
<reference evidence="7" key="2">
    <citation type="submission" date="2020-05" db="UniProtKB">
        <authorList>
            <consortium name="EnsemblMetazoa"/>
        </authorList>
    </citation>
    <scope>IDENTIFICATION</scope>
    <source>
        <strain evidence="7">FAR1</strain>
    </source>
</reference>
<evidence type="ECO:0000256" key="1">
    <source>
        <dbReference type="ARBA" id="ARBA00022723"/>
    </source>
</evidence>
<dbReference type="PROSITE" id="PS00028">
    <property type="entry name" value="ZINC_FINGER_C2H2_1"/>
    <property type="match status" value="6"/>
</dbReference>
<dbReference type="SMART" id="SM00355">
    <property type="entry name" value="ZnF_C2H2"/>
    <property type="match status" value="14"/>
</dbReference>
<sequence>MIGTHLKFENLEYVELNGLMCCGCDAIAQNEDELKSHVSKCHIKEDDSCGLYMCNICYQFFPDSRQLCLHNEWLQAAEVFLCKLCSYGFTSKSNLMLHMERCVGQMQSATEDSMEQKVKEDDWQILDGRLVKEQEDYDEYSILRTDATRCCACNKFFASAEEMKQHAALMHKCPNSGEKGNDDFYCKVCGETFLTNSALKQHQSTKGKTALVYYCKLCELHFIRVEQLARHFQRSLKHASAGVKCCDPTLIAALKLQQIEKSNRPPAYGCCFVRCNAMFDQVTDLHSHVQELHAVRQGIHKRERKSDQHVCAICQMSFNNERTLQRHRDNWQLKQDNVCCQCGKGFTSGSALRQHEQLQHTDTKLQFQCDICGKHFKKKSLLKLHLITHQTVRRFGCDECDARFHFGYHLKRHQQAVHRTDSFPYKCEHCERKMPDKMRYDQHVRMHTGEKPYACRYECGRTYSHTSDRRRHEMMSHTGEKPHRCGVCSVTYVRRRELQLHYQKYPSHSRTE</sequence>
<feature type="domain" description="C2H2-type" evidence="6">
    <location>
        <begin position="268"/>
        <end position="298"/>
    </location>
</feature>
<dbReference type="EMBL" id="AXCN02000844">
    <property type="status" value="NOT_ANNOTATED_CDS"/>
    <property type="molecule type" value="Genomic_DNA"/>
</dbReference>
<keyword evidence="2" id="KW-0677">Repeat</keyword>
<reference evidence="8" key="1">
    <citation type="submission" date="2014-01" db="EMBL/GenBank/DDBJ databases">
        <title>The Genome Sequence of Anopheles farauti FAR1 (V2).</title>
        <authorList>
            <consortium name="The Broad Institute Genomics Platform"/>
            <person name="Neafsey D.E."/>
            <person name="Besansky N."/>
            <person name="Howell P."/>
            <person name="Walton C."/>
            <person name="Young S.K."/>
            <person name="Zeng Q."/>
            <person name="Gargeya S."/>
            <person name="Fitzgerald M."/>
            <person name="Haas B."/>
            <person name="Abouelleil A."/>
            <person name="Allen A.W."/>
            <person name="Alvarado L."/>
            <person name="Arachchi H.M."/>
            <person name="Berlin A.M."/>
            <person name="Chapman S.B."/>
            <person name="Gainer-Dewar J."/>
            <person name="Goldberg J."/>
            <person name="Griggs A."/>
            <person name="Gujja S."/>
            <person name="Hansen M."/>
            <person name="Howarth C."/>
            <person name="Imamovic A."/>
            <person name="Ireland A."/>
            <person name="Larimer J."/>
            <person name="McCowan C."/>
            <person name="Murphy C."/>
            <person name="Pearson M."/>
            <person name="Poon T.W."/>
            <person name="Priest M."/>
            <person name="Roberts A."/>
            <person name="Saif S."/>
            <person name="Shea T."/>
            <person name="Sisk P."/>
            <person name="Sykes S."/>
            <person name="Wortman J."/>
            <person name="Nusbaum C."/>
            <person name="Birren B."/>
        </authorList>
    </citation>
    <scope>NUCLEOTIDE SEQUENCE [LARGE SCALE GENOMIC DNA]</scope>
    <source>
        <strain evidence="8">FAR1</strain>
    </source>
</reference>
<evidence type="ECO:0000259" key="6">
    <source>
        <dbReference type="PROSITE" id="PS50157"/>
    </source>
</evidence>
<dbReference type="PANTHER" id="PTHR24409:SF295">
    <property type="entry name" value="AZ2-RELATED"/>
    <property type="match status" value="1"/>
</dbReference>
<evidence type="ECO:0000256" key="2">
    <source>
        <dbReference type="ARBA" id="ARBA00022737"/>
    </source>
</evidence>
<dbReference type="PANTHER" id="PTHR24409">
    <property type="entry name" value="ZINC FINGER PROTEIN 142"/>
    <property type="match status" value="1"/>
</dbReference>
<feature type="domain" description="C2H2-type" evidence="6">
    <location>
        <begin position="184"/>
        <end position="205"/>
    </location>
</feature>
<evidence type="ECO:0000256" key="4">
    <source>
        <dbReference type="ARBA" id="ARBA00022833"/>
    </source>
</evidence>
<dbReference type="SUPFAM" id="SSF57667">
    <property type="entry name" value="beta-beta-alpha zinc fingers"/>
    <property type="match status" value="5"/>
</dbReference>
<keyword evidence="1" id="KW-0479">Metal-binding</keyword>
<organism evidence="7 8">
    <name type="scientific">Anopheles farauti</name>
    <dbReference type="NCBI Taxonomy" id="69004"/>
    <lineage>
        <taxon>Eukaryota</taxon>
        <taxon>Metazoa</taxon>
        <taxon>Ecdysozoa</taxon>
        <taxon>Arthropoda</taxon>
        <taxon>Hexapoda</taxon>
        <taxon>Insecta</taxon>
        <taxon>Pterygota</taxon>
        <taxon>Neoptera</taxon>
        <taxon>Endopterygota</taxon>
        <taxon>Diptera</taxon>
        <taxon>Nematocera</taxon>
        <taxon>Culicoidea</taxon>
        <taxon>Culicidae</taxon>
        <taxon>Anophelinae</taxon>
        <taxon>Anopheles</taxon>
    </lineage>
</organism>
<dbReference type="GO" id="GO:0000981">
    <property type="term" value="F:DNA-binding transcription factor activity, RNA polymerase II-specific"/>
    <property type="evidence" value="ECO:0007669"/>
    <property type="project" value="TreeGrafter"/>
</dbReference>
<dbReference type="GO" id="GO:0008270">
    <property type="term" value="F:zinc ion binding"/>
    <property type="evidence" value="ECO:0007669"/>
    <property type="project" value="UniProtKB-KW"/>
</dbReference>
<feature type="domain" description="C2H2-type" evidence="6">
    <location>
        <begin position="367"/>
        <end position="394"/>
    </location>
</feature>
<feature type="domain" description="C2H2-type" evidence="6">
    <location>
        <begin position="395"/>
        <end position="423"/>
    </location>
</feature>
<dbReference type="InterPro" id="IPR036236">
    <property type="entry name" value="Znf_C2H2_sf"/>
</dbReference>